<dbReference type="Proteomes" id="UP000183104">
    <property type="component" value="Unassembled WGS sequence"/>
</dbReference>
<proteinExistence type="predicted"/>
<evidence type="ECO:0000313" key="3">
    <source>
        <dbReference type="Proteomes" id="UP000183104"/>
    </source>
</evidence>
<reference evidence="3" key="1">
    <citation type="submission" date="2016-10" db="EMBL/GenBank/DDBJ databases">
        <authorList>
            <person name="Varghese N."/>
        </authorList>
    </citation>
    <scope>NUCLEOTIDE SEQUENCE [LARGE SCALE GENOMIC DNA]</scope>
    <source>
        <strain evidence="3">HL 19</strain>
    </source>
</reference>
<feature type="transmembrane region" description="Helical" evidence="1">
    <location>
        <begin position="40"/>
        <end position="58"/>
    </location>
</feature>
<organism evidence="2 3">
    <name type="scientific">Thiohalorhabdus denitrificans</name>
    <dbReference type="NCBI Taxonomy" id="381306"/>
    <lineage>
        <taxon>Bacteria</taxon>
        <taxon>Pseudomonadati</taxon>
        <taxon>Pseudomonadota</taxon>
        <taxon>Gammaproteobacteria</taxon>
        <taxon>Thiohalorhabdales</taxon>
        <taxon>Thiohalorhabdaceae</taxon>
        <taxon>Thiohalorhabdus</taxon>
    </lineage>
</organism>
<sequence length="84" mass="9238">MASGTLALVILATGLGTFLFRLSFIHLSDRLALPGVVRRGLRYVPAAVLAALVAPAVLRPESALRRAKWIFPLCRWAPRADRSW</sequence>
<dbReference type="InterPro" id="IPR008407">
    <property type="entry name" value="Brnchd-chn_aa_trnsp_AzlD"/>
</dbReference>
<name>A0A1G5EXG4_9GAMM</name>
<dbReference type="Pfam" id="PF05437">
    <property type="entry name" value="AzlD"/>
    <property type="match status" value="1"/>
</dbReference>
<gene>
    <name evidence="2" type="ORF">SAMN05661077_1814</name>
</gene>
<dbReference type="RefSeq" id="WP_074471360.1">
    <property type="nucleotide sequence ID" value="NZ_FMUN01000004.1"/>
</dbReference>
<dbReference type="AlphaFoldDB" id="A0A1G5EXG4"/>
<dbReference type="EMBL" id="FMUN01000004">
    <property type="protein sequence ID" value="SCY31669.1"/>
    <property type="molecule type" value="Genomic_DNA"/>
</dbReference>
<dbReference type="OrthoDB" id="6119856at2"/>
<keyword evidence="3" id="KW-1185">Reference proteome</keyword>
<keyword evidence="1" id="KW-0812">Transmembrane</keyword>
<keyword evidence="1" id="KW-0472">Membrane</keyword>
<evidence type="ECO:0000313" key="2">
    <source>
        <dbReference type="EMBL" id="SCY31669.1"/>
    </source>
</evidence>
<accession>A0A1G5EXG4</accession>
<evidence type="ECO:0000256" key="1">
    <source>
        <dbReference type="SAM" id="Phobius"/>
    </source>
</evidence>
<keyword evidence="1" id="KW-1133">Transmembrane helix</keyword>
<protein>
    <submittedName>
        <fullName evidence="2">Branched-chain amino acid transport protein (AzlD)</fullName>
    </submittedName>
</protein>